<dbReference type="Proteomes" id="UP000011223">
    <property type="component" value="Unassembled WGS sequence"/>
</dbReference>
<dbReference type="AlphaFoldDB" id="R1IQY1"/>
<evidence type="ECO:0000313" key="1">
    <source>
        <dbReference type="EMBL" id="EOD77755.1"/>
    </source>
</evidence>
<evidence type="ECO:0000313" key="2">
    <source>
        <dbReference type="Proteomes" id="UP000011223"/>
    </source>
</evidence>
<dbReference type="EMBL" id="ANFM02000042">
    <property type="protein sequence ID" value="EOD77755.1"/>
    <property type="molecule type" value="Genomic_DNA"/>
</dbReference>
<gene>
    <name evidence="1" type="ORF">D515_03517</name>
</gene>
<accession>R1IQY1</accession>
<reference evidence="1 2" key="1">
    <citation type="journal article" date="2014" name="PLoS ONE">
        <title>Grimontia indica AK16(T), sp. nov., Isolated from a Seawater Sample Reports the Presence of Pathogenic Genes Similar to Vibrio Genus.</title>
        <authorList>
            <person name="Singh A."/>
            <person name="Vaidya B."/>
            <person name="Khatri I."/>
            <person name="Srinivas T.N."/>
            <person name="Subramanian S."/>
            <person name="Korpole S."/>
            <person name="Pinnaka A.K."/>
        </authorList>
    </citation>
    <scope>NUCLEOTIDE SEQUENCE [LARGE SCALE GENOMIC DNA]</scope>
    <source>
        <strain evidence="1 2">AK16</strain>
    </source>
</reference>
<keyword evidence="2" id="KW-1185">Reference proteome</keyword>
<proteinExistence type="predicted"/>
<organism evidence="1 2">
    <name type="scientific">Grimontia indica</name>
    <dbReference type="NCBI Taxonomy" id="1056512"/>
    <lineage>
        <taxon>Bacteria</taxon>
        <taxon>Pseudomonadati</taxon>
        <taxon>Pseudomonadota</taxon>
        <taxon>Gammaproteobacteria</taxon>
        <taxon>Vibrionales</taxon>
        <taxon>Vibrionaceae</taxon>
        <taxon>Grimontia</taxon>
    </lineage>
</organism>
<protein>
    <submittedName>
        <fullName evidence="1">Uncharacterized protein</fullName>
    </submittedName>
</protein>
<name>R1IQY1_9GAMM</name>
<comment type="caution">
    <text evidence="1">The sequence shown here is derived from an EMBL/GenBank/DDBJ whole genome shotgun (WGS) entry which is preliminary data.</text>
</comment>
<sequence length="40" mass="4430">MFSEYQLNDDNAQNVALMQTTCGFVTDVQEDSANSVTSVR</sequence>